<dbReference type="AlphaFoldDB" id="A0A439DU26"/>
<reference evidence="1 2" key="1">
    <citation type="submission" date="2013-06" db="EMBL/GenBank/DDBJ databases">
        <title>The draft sequence of the Mycobacterium elephantis genome.</title>
        <authorList>
            <person name="Pettersson F.B."/>
            <person name="Das S."/>
            <person name="Dasgupta S."/>
            <person name="Bhattacharya A."/>
            <person name="Kirsebom L.A."/>
        </authorList>
    </citation>
    <scope>NUCLEOTIDE SEQUENCE [LARGE SCALE GENOMIC DNA]</scope>
    <source>
        <strain evidence="1 2">DSM 44368</strain>
    </source>
</reference>
<comment type="caution">
    <text evidence="1">The sequence shown here is derived from an EMBL/GenBank/DDBJ whole genome shotgun (WGS) entry which is preliminary data.</text>
</comment>
<proteinExistence type="predicted"/>
<gene>
    <name evidence="1" type="ORF">MELE44368_19175</name>
</gene>
<evidence type="ECO:0000313" key="1">
    <source>
        <dbReference type="EMBL" id="RWA20035.1"/>
    </source>
</evidence>
<evidence type="ECO:0000313" key="2">
    <source>
        <dbReference type="Proteomes" id="UP000287177"/>
    </source>
</evidence>
<organism evidence="1 2">
    <name type="scientific">Mycolicibacterium elephantis DSM 44368</name>
    <dbReference type="NCBI Taxonomy" id="1335622"/>
    <lineage>
        <taxon>Bacteria</taxon>
        <taxon>Bacillati</taxon>
        <taxon>Actinomycetota</taxon>
        <taxon>Actinomycetes</taxon>
        <taxon>Mycobacteriales</taxon>
        <taxon>Mycobacteriaceae</taxon>
        <taxon>Mycolicibacterium</taxon>
    </lineage>
</organism>
<dbReference type="Proteomes" id="UP000287177">
    <property type="component" value="Unassembled WGS sequence"/>
</dbReference>
<protein>
    <submittedName>
        <fullName evidence="1">Uncharacterized protein</fullName>
    </submittedName>
</protein>
<sequence length="38" mass="4026">MDFAKASVSVPGRCGGRTAVSAWFVNLSVTKHAEIANF</sequence>
<dbReference type="EMBL" id="ATDN01000015">
    <property type="protein sequence ID" value="RWA20035.1"/>
    <property type="molecule type" value="Genomic_DNA"/>
</dbReference>
<name>A0A439DU26_9MYCO</name>
<keyword evidence="2" id="KW-1185">Reference proteome</keyword>
<accession>A0A439DU26</accession>